<evidence type="ECO:0000256" key="2">
    <source>
        <dbReference type="ARBA" id="ARBA00022475"/>
    </source>
</evidence>
<reference evidence="13" key="1">
    <citation type="submission" date="2017-07" db="EMBL/GenBank/DDBJ databases">
        <authorList>
            <person name="Varghese N."/>
            <person name="Submissions S."/>
        </authorList>
    </citation>
    <scope>NUCLEOTIDE SEQUENCE [LARGE SCALE GENOMIC DNA]</scope>
    <source>
        <strain evidence="13">NLAE-zl-C134</strain>
    </source>
</reference>
<dbReference type="EMBL" id="UHJJ01000002">
    <property type="protein sequence ID" value="SUQ12874.1"/>
    <property type="molecule type" value="Genomic_DNA"/>
</dbReference>
<dbReference type="GO" id="GO:0004888">
    <property type="term" value="F:transmembrane signaling receptor activity"/>
    <property type="evidence" value="ECO:0007669"/>
    <property type="project" value="TreeGrafter"/>
</dbReference>
<dbReference type="AlphaFoldDB" id="A0A316A250"/>
<dbReference type="CDD" id="cd12912">
    <property type="entry name" value="PDC2_MCP_like"/>
    <property type="match status" value="1"/>
</dbReference>
<feature type="domain" description="HAMP" evidence="11">
    <location>
        <begin position="299"/>
        <end position="352"/>
    </location>
</feature>
<comment type="similarity">
    <text evidence="7">Belongs to the methyl-accepting chemotaxis (MCP) protein family.</text>
</comment>
<evidence type="ECO:0000256" key="3">
    <source>
        <dbReference type="ARBA" id="ARBA00022500"/>
    </source>
</evidence>
<keyword evidence="3" id="KW-0145">Chemotaxis</keyword>
<keyword evidence="8" id="KW-0807">Transducer</keyword>
<evidence type="ECO:0000256" key="4">
    <source>
        <dbReference type="ARBA" id="ARBA00022692"/>
    </source>
</evidence>
<dbReference type="Pfam" id="PF00672">
    <property type="entry name" value="HAMP"/>
    <property type="match status" value="1"/>
</dbReference>
<sequence length="651" mass="69227">MKSIQKKISIFIILLIFITSLMITVLSLWIFYQNTVSQLEEDTQALATAYSLTIKQQIQGFQQEMEMAASLDGITNENPAERDAMLAQLAETAGFGYFALADSQGITTRDSDIHEREYFQNALNGSTSMSSPLVNKVDGSVTIMMATPINNGGKERGVLYGGILYDTFSQVINDIRIGNGGYAFVVDKAGTIVAHPDSELVAEMTNFIETAKEDSSYRSLAGVINKMVKGESSVDFADFDGENRIYAFTPVDTAEGWSIAVSVPVSQITSGIYRTVILCLAAAGILLLIGIIAALRFARSITKPIVAATQRLELLAEGDLSAQIPEVRGEDELARLSTALGGTVTELNSYIGDISAMLSGMANNDFTVTSTVTYKGEFIPIQKALQDISSSLKGTLLTINSSTEQVSMGAEQVASGAQALAAGSTEQAASIQELNGLITEVADQAQNNAVNVKIATQHVEKAVEGIHTGNEHMQQLTQAMTEIGQASDKIVNITRAIEDIAFQTNILALNAAIEAARAGSAGKGFAVVADEVRNLAAKSAQAAKQTAELIGSSVNTISKGAEITTQTADILNQVEESALQITESFSKVEQASSRQTTGIEQINIGLTQVSSVVQTNAATAEENSATSEEMSAQAATLREQVGKFKLDMVSE</sequence>
<feature type="transmembrane region" description="Helical" evidence="9">
    <location>
        <begin position="272"/>
        <end position="295"/>
    </location>
</feature>
<evidence type="ECO:0000256" key="8">
    <source>
        <dbReference type="PROSITE-ProRule" id="PRU00284"/>
    </source>
</evidence>
<evidence type="ECO:0000256" key="7">
    <source>
        <dbReference type="ARBA" id="ARBA00029447"/>
    </source>
</evidence>
<dbReference type="Pfam" id="PF02743">
    <property type="entry name" value="dCache_1"/>
    <property type="match status" value="1"/>
</dbReference>
<organism evidence="12 13">
    <name type="scientific">Faecalicatena contorta</name>
    <dbReference type="NCBI Taxonomy" id="39482"/>
    <lineage>
        <taxon>Bacteria</taxon>
        <taxon>Bacillati</taxon>
        <taxon>Bacillota</taxon>
        <taxon>Clostridia</taxon>
        <taxon>Lachnospirales</taxon>
        <taxon>Lachnospiraceae</taxon>
        <taxon>Faecalicatena</taxon>
    </lineage>
</organism>
<gene>
    <name evidence="12" type="ORF">SAMN05216529_10289</name>
</gene>
<dbReference type="SMART" id="SM00304">
    <property type="entry name" value="HAMP"/>
    <property type="match status" value="1"/>
</dbReference>
<evidence type="ECO:0000259" key="10">
    <source>
        <dbReference type="PROSITE" id="PS50111"/>
    </source>
</evidence>
<evidence type="ECO:0000256" key="6">
    <source>
        <dbReference type="ARBA" id="ARBA00023136"/>
    </source>
</evidence>
<dbReference type="InterPro" id="IPR033479">
    <property type="entry name" value="dCache_1"/>
</dbReference>
<dbReference type="GO" id="GO:0007165">
    <property type="term" value="P:signal transduction"/>
    <property type="evidence" value="ECO:0007669"/>
    <property type="project" value="UniProtKB-KW"/>
</dbReference>
<dbReference type="CDD" id="cd06225">
    <property type="entry name" value="HAMP"/>
    <property type="match status" value="1"/>
</dbReference>
<dbReference type="GO" id="GO:0006935">
    <property type="term" value="P:chemotaxis"/>
    <property type="evidence" value="ECO:0007669"/>
    <property type="project" value="UniProtKB-KW"/>
</dbReference>
<accession>A0A316A250</accession>
<dbReference type="InterPro" id="IPR003660">
    <property type="entry name" value="HAMP_dom"/>
</dbReference>
<dbReference type="Gene3D" id="3.30.450.20">
    <property type="entry name" value="PAS domain"/>
    <property type="match status" value="1"/>
</dbReference>
<dbReference type="SMART" id="SM00283">
    <property type="entry name" value="MA"/>
    <property type="match status" value="1"/>
</dbReference>
<keyword evidence="13" id="KW-1185">Reference proteome</keyword>
<keyword evidence="5 9" id="KW-1133">Transmembrane helix</keyword>
<evidence type="ECO:0000256" key="1">
    <source>
        <dbReference type="ARBA" id="ARBA00004651"/>
    </source>
</evidence>
<feature type="domain" description="Methyl-accepting transducer" evidence="10">
    <location>
        <begin position="402"/>
        <end position="631"/>
    </location>
</feature>
<evidence type="ECO:0000313" key="12">
    <source>
        <dbReference type="EMBL" id="SUQ12874.1"/>
    </source>
</evidence>
<dbReference type="Gene3D" id="1.10.287.950">
    <property type="entry name" value="Methyl-accepting chemotaxis protein"/>
    <property type="match status" value="1"/>
</dbReference>
<dbReference type="GO" id="GO:0005886">
    <property type="term" value="C:plasma membrane"/>
    <property type="evidence" value="ECO:0007669"/>
    <property type="project" value="UniProtKB-SubCell"/>
</dbReference>
<dbReference type="SUPFAM" id="SSF58104">
    <property type="entry name" value="Methyl-accepting chemotaxis protein (MCP) signaling domain"/>
    <property type="match status" value="1"/>
</dbReference>
<dbReference type="SUPFAM" id="SSF103190">
    <property type="entry name" value="Sensory domain-like"/>
    <property type="match status" value="1"/>
</dbReference>
<proteinExistence type="inferred from homology"/>
<dbReference type="CDD" id="cd12914">
    <property type="entry name" value="PDC1_DGC_like"/>
    <property type="match status" value="1"/>
</dbReference>
<feature type="transmembrane region" description="Helical" evidence="9">
    <location>
        <begin position="12"/>
        <end position="32"/>
    </location>
</feature>
<dbReference type="InterPro" id="IPR029151">
    <property type="entry name" value="Sensor-like_sf"/>
</dbReference>
<dbReference type="PROSITE" id="PS50885">
    <property type="entry name" value="HAMP"/>
    <property type="match status" value="1"/>
</dbReference>
<dbReference type="PROSITE" id="PS50111">
    <property type="entry name" value="CHEMOTAXIS_TRANSDUC_2"/>
    <property type="match status" value="1"/>
</dbReference>
<keyword evidence="4 9" id="KW-0812">Transmembrane</keyword>
<name>A0A316A250_9FIRM</name>
<evidence type="ECO:0000313" key="13">
    <source>
        <dbReference type="Proteomes" id="UP000254051"/>
    </source>
</evidence>
<protein>
    <submittedName>
        <fullName evidence="12">Methyl-accepting chemotaxis sensory transducer with Cache sensor</fullName>
    </submittedName>
</protein>
<dbReference type="InterPro" id="IPR004089">
    <property type="entry name" value="MCPsignal_dom"/>
</dbReference>
<evidence type="ECO:0000256" key="9">
    <source>
        <dbReference type="SAM" id="Phobius"/>
    </source>
</evidence>
<dbReference type="PANTHER" id="PTHR43531">
    <property type="entry name" value="PROTEIN ICFG"/>
    <property type="match status" value="1"/>
</dbReference>
<keyword evidence="6 9" id="KW-0472">Membrane</keyword>
<dbReference type="PANTHER" id="PTHR43531:SF11">
    <property type="entry name" value="METHYL-ACCEPTING CHEMOTAXIS PROTEIN 3"/>
    <property type="match status" value="1"/>
</dbReference>
<keyword evidence="2" id="KW-1003">Cell membrane</keyword>
<comment type="subcellular location">
    <subcellularLocation>
        <location evidence="1">Cell membrane</location>
        <topology evidence="1">Multi-pass membrane protein</topology>
    </subcellularLocation>
</comment>
<evidence type="ECO:0000259" key="11">
    <source>
        <dbReference type="PROSITE" id="PS50885"/>
    </source>
</evidence>
<evidence type="ECO:0000256" key="5">
    <source>
        <dbReference type="ARBA" id="ARBA00022989"/>
    </source>
</evidence>
<dbReference type="Gene3D" id="6.10.340.10">
    <property type="match status" value="1"/>
</dbReference>
<dbReference type="Proteomes" id="UP000254051">
    <property type="component" value="Unassembled WGS sequence"/>
</dbReference>
<dbReference type="Pfam" id="PF00015">
    <property type="entry name" value="MCPsignal"/>
    <property type="match status" value="1"/>
</dbReference>
<dbReference type="InterPro" id="IPR051310">
    <property type="entry name" value="MCP_chemotaxis"/>
</dbReference>